<proteinExistence type="predicted"/>
<dbReference type="GO" id="GO:0015074">
    <property type="term" value="P:DNA integration"/>
    <property type="evidence" value="ECO:0007669"/>
    <property type="project" value="UniProtKB-KW"/>
</dbReference>
<name>A0A150WGM5_BDEBC</name>
<gene>
    <name evidence="12" type="ORF">AZI85_07475</name>
</gene>
<evidence type="ECO:0000256" key="7">
    <source>
        <dbReference type="ARBA" id="ARBA00023172"/>
    </source>
</evidence>
<dbReference type="InterPro" id="IPR044068">
    <property type="entry name" value="CB"/>
</dbReference>
<dbReference type="GO" id="GO:0051301">
    <property type="term" value="P:cell division"/>
    <property type="evidence" value="ECO:0007669"/>
    <property type="project" value="UniProtKB-KW"/>
</dbReference>
<evidence type="ECO:0000256" key="3">
    <source>
        <dbReference type="ARBA" id="ARBA00022618"/>
    </source>
</evidence>
<dbReference type="InterPro" id="IPR010998">
    <property type="entry name" value="Integrase_recombinase_N"/>
</dbReference>
<dbReference type="SUPFAM" id="SSF56349">
    <property type="entry name" value="DNA breaking-rejoining enzymes"/>
    <property type="match status" value="1"/>
</dbReference>
<dbReference type="Gene3D" id="1.10.150.130">
    <property type="match status" value="1"/>
</dbReference>
<keyword evidence="6 9" id="KW-0238">DNA-binding</keyword>
<keyword evidence="8" id="KW-0131">Cell cycle</keyword>
<dbReference type="RefSeq" id="WP_063244149.1">
    <property type="nucleotide sequence ID" value="NZ_LUKF01000016.1"/>
</dbReference>
<dbReference type="AlphaFoldDB" id="A0A150WGM5"/>
<dbReference type="PROSITE" id="PS51900">
    <property type="entry name" value="CB"/>
    <property type="match status" value="1"/>
</dbReference>
<evidence type="ECO:0000256" key="2">
    <source>
        <dbReference type="ARBA" id="ARBA00022490"/>
    </source>
</evidence>
<evidence type="ECO:0000256" key="1">
    <source>
        <dbReference type="ARBA" id="ARBA00004496"/>
    </source>
</evidence>
<dbReference type="EMBL" id="LUKF01000016">
    <property type="protein sequence ID" value="KYG62035.1"/>
    <property type="molecule type" value="Genomic_DNA"/>
</dbReference>
<keyword evidence="5" id="KW-0229">DNA integration</keyword>
<keyword evidence="3" id="KW-0132">Cell division</keyword>
<evidence type="ECO:0000256" key="5">
    <source>
        <dbReference type="ARBA" id="ARBA00022908"/>
    </source>
</evidence>
<dbReference type="InterPro" id="IPR004107">
    <property type="entry name" value="Integrase_SAM-like_N"/>
</dbReference>
<dbReference type="InterPro" id="IPR050090">
    <property type="entry name" value="Tyrosine_recombinase_XerCD"/>
</dbReference>
<evidence type="ECO:0000256" key="8">
    <source>
        <dbReference type="ARBA" id="ARBA00023306"/>
    </source>
</evidence>
<evidence type="ECO:0000259" key="10">
    <source>
        <dbReference type="PROSITE" id="PS51898"/>
    </source>
</evidence>
<evidence type="ECO:0000313" key="12">
    <source>
        <dbReference type="EMBL" id="KYG62035.1"/>
    </source>
</evidence>
<dbReference type="PROSITE" id="PS51898">
    <property type="entry name" value="TYR_RECOMBINASE"/>
    <property type="match status" value="1"/>
</dbReference>
<dbReference type="Proteomes" id="UP000075391">
    <property type="component" value="Unassembled WGS sequence"/>
</dbReference>
<dbReference type="InterPro" id="IPR002104">
    <property type="entry name" value="Integrase_catalytic"/>
</dbReference>
<dbReference type="Gene3D" id="1.10.443.10">
    <property type="entry name" value="Intergrase catalytic core"/>
    <property type="match status" value="1"/>
</dbReference>
<accession>A0A150WGM5</accession>
<dbReference type="Pfam" id="PF02899">
    <property type="entry name" value="Phage_int_SAM_1"/>
    <property type="match status" value="1"/>
</dbReference>
<dbReference type="Pfam" id="PF00589">
    <property type="entry name" value="Phage_integrase"/>
    <property type="match status" value="1"/>
</dbReference>
<keyword evidence="4" id="KW-0159">Chromosome partition</keyword>
<keyword evidence="2" id="KW-0963">Cytoplasm</keyword>
<comment type="subcellular location">
    <subcellularLocation>
        <location evidence="1">Cytoplasm</location>
    </subcellularLocation>
</comment>
<organism evidence="12 13">
    <name type="scientific">Bdellovibrio bacteriovorus</name>
    <dbReference type="NCBI Taxonomy" id="959"/>
    <lineage>
        <taxon>Bacteria</taxon>
        <taxon>Pseudomonadati</taxon>
        <taxon>Bdellovibrionota</taxon>
        <taxon>Bdellovibrionia</taxon>
        <taxon>Bdellovibrionales</taxon>
        <taxon>Pseudobdellovibrionaceae</taxon>
        <taxon>Bdellovibrio</taxon>
    </lineage>
</organism>
<evidence type="ECO:0000313" key="13">
    <source>
        <dbReference type="Proteomes" id="UP000075391"/>
    </source>
</evidence>
<evidence type="ECO:0000256" key="6">
    <source>
        <dbReference type="ARBA" id="ARBA00023125"/>
    </source>
</evidence>
<protein>
    <submittedName>
        <fullName evidence="12">Site-specific recombinase</fullName>
    </submittedName>
</protein>
<dbReference type="GO" id="GO:0005737">
    <property type="term" value="C:cytoplasm"/>
    <property type="evidence" value="ECO:0007669"/>
    <property type="project" value="UniProtKB-SubCell"/>
</dbReference>
<sequence length="291" mass="32626">MGKPFKLAENIDKYLKFMTFVKSASPLTIKHYSLDLKQAFNYENSSASLSEAELLATARGAFNQWAHLSLASRNRKAATLKSFFSWAFDESLTERDLSLQITCPKVPKKLPHFLSVDEALAVFKSFDADKEISLKEKVLFLLLYGGGLRVSEACNLKWSEVFMSQKILRVTGKGSKERVIALPTLTVQVLHAWKKESGFNKFVFGEEPLNPRTAYDMVKISGQRAGLLKPLHPHALRHSFATHLLSSGANLRTLQELLGHESLQATEKYTHLGIDQLARTLENLHPLGKGK</sequence>
<dbReference type="GO" id="GO:0006310">
    <property type="term" value="P:DNA recombination"/>
    <property type="evidence" value="ECO:0007669"/>
    <property type="project" value="UniProtKB-KW"/>
</dbReference>
<evidence type="ECO:0000259" key="11">
    <source>
        <dbReference type="PROSITE" id="PS51900"/>
    </source>
</evidence>
<dbReference type="PANTHER" id="PTHR30349">
    <property type="entry name" value="PHAGE INTEGRASE-RELATED"/>
    <property type="match status" value="1"/>
</dbReference>
<comment type="caution">
    <text evidence="12">The sequence shown here is derived from an EMBL/GenBank/DDBJ whole genome shotgun (WGS) entry which is preliminary data.</text>
</comment>
<dbReference type="InterPro" id="IPR013762">
    <property type="entry name" value="Integrase-like_cat_sf"/>
</dbReference>
<feature type="domain" description="Tyr recombinase" evidence="10">
    <location>
        <begin position="109"/>
        <end position="282"/>
    </location>
</feature>
<feature type="domain" description="Core-binding (CB)" evidence="11">
    <location>
        <begin position="5"/>
        <end position="88"/>
    </location>
</feature>
<evidence type="ECO:0000256" key="9">
    <source>
        <dbReference type="PROSITE-ProRule" id="PRU01248"/>
    </source>
</evidence>
<dbReference type="OrthoDB" id="5289502at2"/>
<keyword evidence="7" id="KW-0233">DNA recombination</keyword>
<reference evidence="12 13" key="1">
    <citation type="submission" date="2016-03" db="EMBL/GenBank/DDBJ databases">
        <authorList>
            <person name="Ploux O."/>
        </authorList>
    </citation>
    <scope>NUCLEOTIDE SEQUENCE [LARGE SCALE GENOMIC DNA]</scope>
    <source>
        <strain evidence="12 13">BER2</strain>
    </source>
</reference>
<dbReference type="InterPro" id="IPR011010">
    <property type="entry name" value="DNA_brk_join_enz"/>
</dbReference>
<evidence type="ECO:0000256" key="4">
    <source>
        <dbReference type="ARBA" id="ARBA00022829"/>
    </source>
</evidence>
<dbReference type="PANTHER" id="PTHR30349:SF77">
    <property type="entry name" value="TYROSINE RECOMBINASE XERC"/>
    <property type="match status" value="1"/>
</dbReference>
<dbReference type="GO" id="GO:0003677">
    <property type="term" value="F:DNA binding"/>
    <property type="evidence" value="ECO:0007669"/>
    <property type="project" value="UniProtKB-UniRule"/>
</dbReference>
<dbReference type="GO" id="GO:0007059">
    <property type="term" value="P:chromosome segregation"/>
    <property type="evidence" value="ECO:0007669"/>
    <property type="project" value="UniProtKB-KW"/>
</dbReference>